<dbReference type="InterPro" id="IPR029063">
    <property type="entry name" value="SAM-dependent_MTases_sf"/>
</dbReference>
<dbReference type="STRING" id="1802525.A2975_04775"/>
<proteinExistence type="predicted"/>
<dbReference type="Proteomes" id="UP000178429">
    <property type="component" value="Unassembled WGS sequence"/>
</dbReference>
<accession>A0A1F8C0L3</accession>
<evidence type="ECO:0008006" key="3">
    <source>
        <dbReference type="Google" id="ProtNLM"/>
    </source>
</evidence>
<gene>
    <name evidence="1" type="ORF">A2975_04775</name>
</gene>
<protein>
    <recommendedName>
        <fullName evidence="3">Methyltransferase domain-containing protein</fullName>
    </recommendedName>
</protein>
<sequence>MILEQRYYKKRPKHVLASKIINATVFEVLELARKYLTKDTRNIDLLDVGCGSGEYAFKFEKFVKKVVGVEPYIPIYEKAVEQRARYKSSVILINKKIEAYQTNHRFDVVVSQNTIEHMSNAKESFEKIFKLMRPGAVLYLTAPNKLWPIEQHYHLPFLALLPLKWANAYMRITGKGDSYEDCSYSLSYRGIRNFFDQFPCEYHFVVPKSSDVGYLGCGEGGIWYKFILSVGIRLIRFNSFFWSFSKGFVLVAIKK</sequence>
<reference evidence="1 2" key="1">
    <citation type="journal article" date="2016" name="Nat. Commun.">
        <title>Thousands of microbial genomes shed light on interconnected biogeochemical processes in an aquifer system.</title>
        <authorList>
            <person name="Anantharaman K."/>
            <person name="Brown C.T."/>
            <person name="Hug L.A."/>
            <person name="Sharon I."/>
            <person name="Castelle C.J."/>
            <person name="Probst A.J."/>
            <person name="Thomas B.C."/>
            <person name="Singh A."/>
            <person name="Wilkins M.J."/>
            <person name="Karaoz U."/>
            <person name="Brodie E.L."/>
            <person name="Williams K.H."/>
            <person name="Hubbard S.S."/>
            <person name="Banfield J.F."/>
        </authorList>
    </citation>
    <scope>NUCLEOTIDE SEQUENCE [LARGE SCALE GENOMIC DNA]</scope>
</reference>
<dbReference type="CDD" id="cd02440">
    <property type="entry name" value="AdoMet_MTases"/>
    <property type="match status" value="1"/>
</dbReference>
<evidence type="ECO:0000313" key="2">
    <source>
        <dbReference type="Proteomes" id="UP000178429"/>
    </source>
</evidence>
<name>A0A1F8C0L3_9BACT</name>
<dbReference type="SUPFAM" id="SSF53335">
    <property type="entry name" value="S-adenosyl-L-methionine-dependent methyltransferases"/>
    <property type="match status" value="1"/>
</dbReference>
<evidence type="ECO:0000313" key="1">
    <source>
        <dbReference type="EMBL" id="OGM69894.1"/>
    </source>
</evidence>
<organism evidence="1 2">
    <name type="scientific">Candidatus Woesebacteria bacterium RIFCSPLOWO2_01_FULL_44_14</name>
    <dbReference type="NCBI Taxonomy" id="1802525"/>
    <lineage>
        <taxon>Bacteria</taxon>
        <taxon>Candidatus Woeseibacteriota</taxon>
    </lineage>
</organism>
<dbReference type="AlphaFoldDB" id="A0A1F8C0L3"/>
<dbReference type="Pfam" id="PF13489">
    <property type="entry name" value="Methyltransf_23"/>
    <property type="match status" value="1"/>
</dbReference>
<dbReference type="Gene3D" id="3.40.50.150">
    <property type="entry name" value="Vaccinia Virus protein VP39"/>
    <property type="match status" value="1"/>
</dbReference>
<comment type="caution">
    <text evidence="1">The sequence shown here is derived from an EMBL/GenBank/DDBJ whole genome shotgun (WGS) entry which is preliminary data.</text>
</comment>
<dbReference type="EMBL" id="MGHL01000007">
    <property type="protein sequence ID" value="OGM69894.1"/>
    <property type="molecule type" value="Genomic_DNA"/>
</dbReference>
<dbReference type="PANTHER" id="PTHR43861">
    <property type="entry name" value="TRANS-ACONITATE 2-METHYLTRANSFERASE-RELATED"/>
    <property type="match status" value="1"/>
</dbReference>